<dbReference type="InterPro" id="IPR000092">
    <property type="entry name" value="Polyprenyl_synt"/>
</dbReference>
<comment type="caution">
    <text evidence="4">The sequence shown here is derived from an EMBL/GenBank/DDBJ whole genome shotgun (WGS) entry which is preliminary data.</text>
</comment>
<evidence type="ECO:0000256" key="2">
    <source>
        <dbReference type="ARBA" id="ARBA00022842"/>
    </source>
</evidence>
<proteinExistence type="inferred from homology"/>
<dbReference type="GO" id="GO:0008299">
    <property type="term" value="P:isoprenoid biosynthetic process"/>
    <property type="evidence" value="ECO:0007669"/>
    <property type="project" value="InterPro"/>
</dbReference>
<name>A0A0C2GA07_9ACTN</name>
<dbReference type="InterPro" id="IPR008949">
    <property type="entry name" value="Isoprenoid_synthase_dom_sf"/>
</dbReference>
<dbReference type="Proteomes" id="UP000031675">
    <property type="component" value="Unassembled WGS sequence"/>
</dbReference>
<comment type="similarity">
    <text evidence="3">Belongs to the FPP/GGPP synthase family.</text>
</comment>
<dbReference type="GO" id="GO:0004659">
    <property type="term" value="F:prenyltransferase activity"/>
    <property type="evidence" value="ECO:0007669"/>
    <property type="project" value="InterPro"/>
</dbReference>
<accession>A0A0C2GA07</accession>
<dbReference type="SFLD" id="SFLDS00005">
    <property type="entry name" value="Isoprenoid_Synthase_Type_I"/>
    <property type="match status" value="1"/>
</dbReference>
<dbReference type="PROSITE" id="PS00444">
    <property type="entry name" value="POLYPRENYL_SYNTHASE_2"/>
    <property type="match status" value="1"/>
</dbReference>
<evidence type="ECO:0000256" key="1">
    <source>
        <dbReference type="ARBA" id="ARBA00022723"/>
    </source>
</evidence>
<dbReference type="Gene3D" id="1.10.600.10">
    <property type="entry name" value="Farnesyl Diphosphate Synthase"/>
    <property type="match status" value="1"/>
</dbReference>
<dbReference type="CDD" id="cd00685">
    <property type="entry name" value="Trans_IPPS_HT"/>
    <property type="match status" value="1"/>
</dbReference>
<dbReference type="Pfam" id="PF00348">
    <property type="entry name" value="polyprenyl_synt"/>
    <property type="match status" value="1"/>
</dbReference>
<sequence>MVPVTTAPTQRLSPTLDPGRRLLRPALRDAVRSHLGPEMSRIAQYHLGWADAEGRPTGTWGGKMIRPNLALLSARAAGAADTDGLPAAVAVELVHNFSLLHDDIMDGDETRRGRETAWAVFGVPNAILAGDAMVTAATSALLASPAPGAGSAAASLMAATQRMIDGQTCDVAFERRDQVSLAECLRMARGKTGALLGCACALGADLVGAEQPLIDGLRAFGEHLGLAFQLVDDVLGIWGDTRSTGKQIGADLRVRKKSLPVVAALNAPGADELRALYLGSGPLPEHAVGRVADLVEQAGGRRWAQEEAARQTAAAEQSLAAAEMPDGVRGEFLEIAGFLLGRKL</sequence>
<keyword evidence="5" id="KW-1185">Reference proteome</keyword>
<dbReference type="InterPro" id="IPR033749">
    <property type="entry name" value="Polyprenyl_synt_CS"/>
</dbReference>
<dbReference type="AlphaFoldDB" id="A0A0C2GA07"/>
<protein>
    <submittedName>
        <fullName evidence="4">Dimethylallyltranstransferase</fullName>
    </submittedName>
</protein>
<dbReference type="PROSITE" id="PS00723">
    <property type="entry name" value="POLYPRENYL_SYNTHASE_1"/>
    <property type="match status" value="1"/>
</dbReference>
<dbReference type="SUPFAM" id="SSF48576">
    <property type="entry name" value="Terpenoid synthases"/>
    <property type="match status" value="1"/>
</dbReference>
<keyword evidence="3 4" id="KW-0808">Transferase</keyword>
<reference evidence="5" key="1">
    <citation type="journal article" date="2015" name="Chem. Biol.">
        <title>Structure, bioactivity, and resistance mechanism of streptomonomicin, an unusual lasso Peptide from an understudied halophilic actinomycete.</title>
        <authorList>
            <person name="Metelev M."/>
            <person name="Tietz J.I."/>
            <person name="Melby J.O."/>
            <person name="Blair P.M."/>
            <person name="Zhu L."/>
            <person name="Livnat I."/>
            <person name="Severinov K."/>
            <person name="Mitchell D.A."/>
        </authorList>
    </citation>
    <scope>NUCLEOTIDE SEQUENCE [LARGE SCALE GENOMIC DNA]</scope>
    <source>
        <strain evidence="5">YIM 90003</strain>
    </source>
</reference>
<dbReference type="GO" id="GO:0046872">
    <property type="term" value="F:metal ion binding"/>
    <property type="evidence" value="ECO:0007669"/>
    <property type="project" value="UniProtKB-KW"/>
</dbReference>
<dbReference type="EMBL" id="JROO01000005">
    <property type="protein sequence ID" value="KII00204.1"/>
    <property type="molecule type" value="Genomic_DNA"/>
</dbReference>
<keyword evidence="2" id="KW-0460">Magnesium</keyword>
<dbReference type="PANTHER" id="PTHR12001:SF86">
    <property type="entry name" value="GERANYLGERANYL DIPHOSPHATE SYNTHASE"/>
    <property type="match status" value="1"/>
</dbReference>
<dbReference type="STRING" id="183763.LP52_02475"/>
<evidence type="ECO:0000313" key="5">
    <source>
        <dbReference type="Proteomes" id="UP000031675"/>
    </source>
</evidence>
<keyword evidence="1" id="KW-0479">Metal-binding</keyword>
<evidence type="ECO:0000313" key="4">
    <source>
        <dbReference type="EMBL" id="KII00204.1"/>
    </source>
</evidence>
<organism evidence="4 5">
    <name type="scientific">Streptomonospora alba</name>
    <dbReference type="NCBI Taxonomy" id="183763"/>
    <lineage>
        <taxon>Bacteria</taxon>
        <taxon>Bacillati</taxon>
        <taxon>Actinomycetota</taxon>
        <taxon>Actinomycetes</taxon>
        <taxon>Streptosporangiales</taxon>
        <taxon>Nocardiopsidaceae</taxon>
        <taxon>Streptomonospora</taxon>
    </lineage>
</organism>
<dbReference type="SFLD" id="SFLDG01017">
    <property type="entry name" value="Polyprenyl_Transferase_Like"/>
    <property type="match status" value="1"/>
</dbReference>
<gene>
    <name evidence="4" type="ORF">LP52_02475</name>
</gene>
<dbReference type="PANTHER" id="PTHR12001">
    <property type="entry name" value="GERANYLGERANYL PYROPHOSPHATE SYNTHASE"/>
    <property type="match status" value="1"/>
</dbReference>
<evidence type="ECO:0000256" key="3">
    <source>
        <dbReference type="RuleBase" id="RU004466"/>
    </source>
</evidence>